<dbReference type="EMBL" id="CP013655">
    <property type="protein sequence ID" value="ALS38686.1"/>
    <property type="molecule type" value="Genomic_DNA"/>
</dbReference>
<dbReference type="KEGG" id="erx:ATZ35_16475"/>
<keyword evidence="4" id="KW-1185">Reference proteome</keyword>
<evidence type="ECO:0000256" key="1">
    <source>
        <dbReference type="ARBA" id="ARBA00022737"/>
    </source>
</evidence>
<dbReference type="PANTHER" id="PTHR45641">
    <property type="entry name" value="TETRATRICOPEPTIDE REPEAT PROTEIN (AFU_ORTHOLOGUE AFUA_6G03870)"/>
    <property type="match status" value="1"/>
</dbReference>
<evidence type="ECO:0000313" key="4">
    <source>
        <dbReference type="Proteomes" id="UP000067523"/>
    </source>
</evidence>
<gene>
    <name evidence="3" type="ORF">ATZ35_16475</name>
</gene>
<dbReference type="SUPFAM" id="SSF52540">
    <property type="entry name" value="P-loop containing nucleoside triphosphate hydrolases"/>
    <property type="match status" value="1"/>
</dbReference>
<dbReference type="STRING" id="118060.ATZ35_16475"/>
<dbReference type="PANTHER" id="PTHR45641:SF19">
    <property type="entry name" value="NEPHROCYSTIN-3"/>
    <property type="match status" value="1"/>
</dbReference>
<dbReference type="SUPFAM" id="SSF48452">
    <property type="entry name" value="TPR-like"/>
    <property type="match status" value="1"/>
</dbReference>
<dbReference type="InterPro" id="IPR011990">
    <property type="entry name" value="TPR-like_helical_dom_sf"/>
</dbReference>
<sequence>MNISDENFDVVVFIECLEKSLLEDKKTKKAKRKILMDLSTNIAFICSILDEEYFEREWENSLKKNGYALNKSQPSNLFKRTDDFPEKYSIFMNKFSINVLLDSFKSKEYFLVKEGYNVPNFDKFINSFDFNELKANIDFCLEKDSKITKKDIDSFNDAKINGAGYYILEVFRYVAEYRRILKNETNNFPVKEETIFLTTPAFSLIDTFVERKEVEQIKNIITSRNNKIVLTGISGVGKSEIARKIFHDLSSNGSVKFIAWVDFNEDIELSLCKSFLSISQTIKIEEQKRIMKSILMECGKDLFIIIDNYRSNSNDNFLRVLGGMHCKVMITTIENIHYRGFLNYDLPLLNCKQSIELFCEHYQKEIIAPAITKSIVKELGFHTLAIELTAKVASNDKITLESILDKLKQNKLDYSNLKVMSEHERLKEETVINQVKLLFSIYENTLDNNELMLLQKISIFGGLELNISQITDWFGLEDFSVLHSLVNHGWLKKKNITKNFDLKYDSFSIHRIASIAICEQTDLNLIFTEMFEKFQVVIDSENYFTPIEQFKILEHILSFINVCKELFNSSEHVVFIGSFSNWFKSWQQFETQKRLLLLAEEIIFANPLIANKTKEWINNLSAYTQGNIEIDKYLYKRLQKDEATYGADNPVHINHCNNLAEMHKKRNNNKKSRYYSLRALQLSKKFNNQVGITQALHNLGEIYSIENKIDKAEKYYIDCASYYNKQEKMNIENAEKIDLYYYIARSCISLGSIYINQKKYSDAKSYLLNSKEIFEKLYGKNHIGTVNVYLQLGIVCCEEHQYVESEFYISTLYAVLSETKFLDLEVRASDLTNFLADIRAKIKKNGL</sequence>
<dbReference type="InterPro" id="IPR027417">
    <property type="entry name" value="P-loop_NTPase"/>
</dbReference>
<evidence type="ECO:0000256" key="2">
    <source>
        <dbReference type="ARBA" id="ARBA00022803"/>
    </source>
</evidence>
<evidence type="ECO:0000313" key="3">
    <source>
        <dbReference type="EMBL" id="ALS38686.1"/>
    </source>
</evidence>
<dbReference type="Proteomes" id="UP000067523">
    <property type="component" value="Chromosome"/>
</dbReference>
<dbReference type="AlphaFoldDB" id="A0A0U2IUX5"/>
<dbReference type="Pfam" id="PF13424">
    <property type="entry name" value="TPR_12"/>
    <property type="match status" value="1"/>
</dbReference>
<keyword evidence="2" id="KW-0802">TPR repeat</keyword>
<dbReference type="RefSeq" id="WP_208928212.1">
    <property type="nucleotide sequence ID" value="NZ_CP013655.1"/>
</dbReference>
<dbReference type="SMART" id="SM00028">
    <property type="entry name" value="TPR"/>
    <property type="match status" value="3"/>
</dbReference>
<organism evidence="3 4">
    <name type="scientific">Enterococcus rotai</name>
    <dbReference type="NCBI Taxonomy" id="118060"/>
    <lineage>
        <taxon>Bacteria</taxon>
        <taxon>Bacillati</taxon>
        <taxon>Bacillota</taxon>
        <taxon>Bacilli</taxon>
        <taxon>Lactobacillales</taxon>
        <taxon>Enterococcaceae</taxon>
        <taxon>Enterococcus</taxon>
    </lineage>
</organism>
<proteinExistence type="predicted"/>
<dbReference type="Pfam" id="PF13181">
    <property type="entry name" value="TPR_8"/>
    <property type="match status" value="1"/>
</dbReference>
<name>A0A0U2IUX5_9ENTE</name>
<dbReference type="Gene3D" id="3.40.50.300">
    <property type="entry name" value="P-loop containing nucleotide triphosphate hydrolases"/>
    <property type="match status" value="1"/>
</dbReference>
<accession>A0A0U2IUX5</accession>
<dbReference type="InterPro" id="IPR019734">
    <property type="entry name" value="TPR_rpt"/>
</dbReference>
<protein>
    <recommendedName>
        <fullName evidence="5">AAA+ ATPase domain-containing protein</fullName>
    </recommendedName>
</protein>
<keyword evidence="1" id="KW-0677">Repeat</keyword>
<evidence type="ECO:0008006" key="5">
    <source>
        <dbReference type="Google" id="ProtNLM"/>
    </source>
</evidence>
<reference evidence="4" key="1">
    <citation type="submission" date="2015-12" db="EMBL/GenBank/DDBJ databases">
        <authorList>
            <person name="Lauer A."/>
            <person name="Humrighouse B."/>
            <person name="Loparev V."/>
            <person name="Shewmaker P.L."/>
            <person name="Whitney A.M."/>
            <person name="McLaughlin R.W."/>
        </authorList>
    </citation>
    <scope>NUCLEOTIDE SEQUENCE [LARGE SCALE GENOMIC DNA]</scope>
    <source>
        <strain evidence="4">LMG 26678</strain>
    </source>
</reference>
<dbReference type="Gene3D" id="1.25.40.10">
    <property type="entry name" value="Tetratricopeptide repeat domain"/>
    <property type="match status" value="2"/>
</dbReference>